<evidence type="ECO:0000313" key="3">
    <source>
        <dbReference type="Proteomes" id="UP000054771"/>
    </source>
</evidence>
<dbReference type="Proteomes" id="UP000054771">
    <property type="component" value="Unassembled WGS sequence"/>
</dbReference>
<name>A0A0U5GD49_ASPCI</name>
<evidence type="ECO:0000259" key="1">
    <source>
        <dbReference type="Pfam" id="PF12770"/>
    </source>
</evidence>
<feature type="domain" description="CHAT" evidence="1">
    <location>
        <begin position="1027"/>
        <end position="1332"/>
    </location>
</feature>
<evidence type="ECO:0000313" key="2">
    <source>
        <dbReference type="EMBL" id="CEL09718.1"/>
    </source>
</evidence>
<protein>
    <recommendedName>
        <fullName evidence="1">CHAT domain-containing protein</fullName>
    </recommendedName>
</protein>
<dbReference type="OMA" id="VIEVGIC"/>
<dbReference type="EMBL" id="CDMC01000015">
    <property type="protein sequence ID" value="CEL09718.1"/>
    <property type="molecule type" value="Genomic_DNA"/>
</dbReference>
<organism evidence="2 3">
    <name type="scientific">Aspergillus calidoustus</name>
    <dbReference type="NCBI Taxonomy" id="454130"/>
    <lineage>
        <taxon>Eukaryota</taxon>
        <taxon>Fungi</taxon>
        <taxon>Dikarya</taxon>
        <taxon>Ascomycota</taxon>
        <taxon>Pezizomycotina</taxon>
        <taxon>Eurotiomycetes</taxon>
        <taxon>Eurotiomycetidae</taxon>
        <taxon>Eurotiales</taxon>
        <taxon>Aspergillaceae</taxon>
        <taxon>Aspergillus</taxon>
        <taxon>Aspergillus subgen. Nidulantes</taxon>
    </lineage>
</organism>
<proteinExistence type="predicted"/>
<dbReference type="PANTHER" id="PTHR10098">
    <property type="entry name" value="RAPSYN-RELATED"/>
    <property type="match status" value="1"/>
</dbReference>
<dbReference type="PANTHER" id="PTHR10098:SF108">
    <property type="entry name" value="TETRATRICOPEPTIDE REPEAT PROTEIN 28"/>
    <property type="match status" value="1"/>
</dbReference>
<reference evidence="3" key="1">
    <citation type="journal article" date="2016" name="Genome Announc.">
        <title>Draft genome sequences of fungus Aspergillus calidoustus.</title>
        <authorList>
            <person name="Horn F."/>
            <person name="Linde J."/>
            <person name="Mattern D.J."/>
            <person name="Walther G."/>
            <person name="Guthke R."/>
            <person name="Scherlach K."/>
            <person name="Martin K."/>
            <person name="Brakhage A.A."/>
            <person name="Petzke L."/>
            <person name="Valiante V."/>
        </authorList>
    </citation>
    <scope>NUCLEOTIDE SEQUENCE [LARGE SCALE GENOMIC DNA]</scope>
    <source>
        <strain evidence="3">SF006504</strain>
    </source>
</reference>
<accession>A0A0U5GD49</accession>
<sequence>MDLMEICEVFGGSILPDEYRGSYEDADRHISALEQDVVSKSSSLNERARTILLRAIFHTLSGDFTKAREHIQSLTASQHHELDRMWILRGQMYEFYAAMLQHRPTTIRFAMIPGDPYEQLREDTSNLKALHTRAKAAGQAICAAQSASLLERLEQALILDVWSFLDTLHFAYLAHPNFTPLVTTQSLPEAQEEQLDLTELQAPYWSKTLVDCISQLGNPIFHNMLYRMSTDIDWAKGASTDHPGFTQLQAEYESVSDYAGMGLCKINEGDRILSPSYTSPIAFNLICEVRDNGWANVAWDPLESNIPLRDNGRAQRCYSEALFYMEAACAPRGQAAVYLRRGCVHHAEGIRSQGGADCAHFVEAEKDLSRALRLFAKDNMNQQLITCHLALLNCSRGQYAVAVDTARRLGTELRKTESIKMSHFLGTLMLRFAHFHFSLYRNTDVAVGCCQCATVYHQALDSRLGSLFSAEALITLFRQTHNWTLAEAKVRETIHPSGALQSAIAHVDALLSRGVGFEHFNTLRTSIMVGFDGLVRSVCSMTGNENLRLEWDATRHRLKPRKRPNIFESMPLDADARRHLNNPLFGCGESDLAHMMETYEARNEFMARYSQSLDHSFKAIERGDMDAADAQLLTFVSSCEPQGGLRAREVLDRKIPTLAQLGRVDEMRQLLPQFLSEWFTTDTPEDIGSYCLRRGVPSDVREHAIQERRNIADEDISMCFLAQAWDTGIAILSNIVTVLPDFCDRLRREPRPDSWLLLTFIGAFHERDSNLGAALESYLVALYQVENMRAMIPNPDNRRRAYSTLHTAELFCGLARTSLALSQRHDARSPREYRLPTSSWLDQSLIFLERGRARSLLDILQAHDSASVESLQDWMEESTRNRLLATLIHSQCEPGDEHNVTERAQQVAQELGIPPDTFNPVEEALKYRNETTAQIFKNTMFVPDIHRLLSAIPPSAVVIEVGICMSGLIAMCISSSGIQSVHQSSLGVYALRRLVVGYLGKILAFQKDPTGTEAAELKKSLNYRSAQISTELIEPFAEYIRASDTIIFVPTSYLNVFPLGALMLDGEPLAVAKPFYQVPSLAVLQRISEKAAQSRPGTRIFAVADCDEDNPIVYVGPEVVSVCDSLGAELINADGFMQAMREAELMHIASHGTENYSSPWESTILGNRFRVLDMAQVDCSASLVVFSCCLSGKGEISSGDDLVGFAHAVLQSGAQAFLGGLWKVSDGATMLLMHLFYRVLSAHKNASSRIELSVADAWQQAVRAFYRLDKRRAGALVDELEALWRATKNTRARPPGNFDDLEYCLDELREKIADGRLDFASPCNWAPFALVGCGSARIRSSVPDKRSDGLADGGVDL</sequence>
<keyword evidence="3" id="KW-1185">Reference proteome</keyword>
<dbReference type="Pfam" id="PF12770">
    <property type="entry name" value="CHAT"/>
    <property type="match status" value="1"/>
</dbReference>
<dbReference type="OrthoDB" id="5040840at2759"/>
<gene>
    <name evidence="2" type="ORF">ASPCAL12850</name>
</gene>
<dbReference type="STRING" id="454130.A0A0U5GD49"/>
<dbReference type="InterPro" id="IPR024983">
    <property type="entry name" value="CHAT_dom"/>
</dbReference>